<keyword evidence="11" id="KW-0067">ATP-binding</keyword>
<dbReference type="Pfam" id="PF02518">
    <property type="entry name" value="HATPase_c"/>
    <property type="match status" value="1"/>
</dbReference>
<evidence type="ECO:0000256" key="15">
    <source>
        <dbReference type="SAM" id="Phobius"/>
    </source>
</evidence>
<accession>A0A0A1FJ76</accession>
<evidence type="ECO:0000313" key="19">
    <source>
        <dbReference type="Proteomes" id="UP000030302"/>
    </source>
</evidence>
<evidence type="ECO:0000256" key="6">
    <source>
        <dbReference type="ARBA" id="ARBA00022553"/>
    </source>
</evidence>
<reference evidence="19" key="1">
    <citation type="journal article" date="2014" name="Soil Biol. Biochem.">
        <title>Structure and function of bacterial communities in ageing soils: Insights from the Mendocino ecological staircase.</title>
        <authorList>
            <person name="Uroz S."/>
            <person name="Tech J.J."/>
            <person name="Sawaya N.A."/>
            <person name="Frey-Klett P."/>
            <person name="Leveau J.H.J."/>
        </authorList>
    </citation>
    <scope>NUCLEOTIDE SEQUENCE [LARGE SCALE GENOMIC DNA]</scope>
    <source>
        <strain evidence="19">Cal35</strain>
    </source>
</reference>
<organism evidence="18 19">
    <name type="scientific">Collimonas arenae</name>
    <dbReference type="NCBI Taxonomy" id="279058"/>
    <lineage>
        <taxon>Bacteria</taxon>
        <taxon>Pseudomonadati</taxon>
        <taxon>Pseudomonadota</taxon>
        <taxon>Betaproteobacteria</taxon>
        <taxon>Burkholderiales</taxon>
        <taxon>Oxalobacteraceae</taxon>
        <taxon>Collimonas</taxon>
    </lineage>
</organism>
<dbReference type="GO" id="GO:0005524">
    <property type="term" value="F:ATP binding"/>
    <property type="evidence" value="ECO:0007669"/>
    <property type="project" value="UniProtKB-KW"/>
</dbReference>
<keyword evidence="19" id="KW-1185">Reference proteome</keyword>
<dbReference type="GO" id="GO:0005886">
    <property type="term" value="C:plasma membrane"/>
    <property type="evidence" value="ECO:0007669"/>
    <property type="project" value="UniProtKB-SubCell"/>
</dbReference>
<evidence type="ECO:0000259" key="17">
    <source>
        <dbReference type="PROSITE" id="PS50885"/>
    </source>
</evidence>
<dbReference type="PANTHER" id="PTHR44936">
    <property type="entry name" value="SENSOR PROTEIN CREC"/>
    <property type="match status" value="1"/>
</dbReference>
<dbReference type="InterPro" id="IPR050980">
    <property type="entry name" value="2C_sensor_his_kinase"/>
</dbReference>
<feature type="transmembrane region" description="Helical" evidence="15">
    <location>
        <begin position="166"/>
        <end position="184"/>
    </location>
</feature>
<evidence type="ECO:0000313" key="18">
    <source>
        <dbReference type="EMBL" id="AIY42952.1"/>
    </source>
</evidence>
<dbReference type="SMART" id="SM00304">
    <property type="entry name" value="HAMP"/>
    <property type="match status" value="1"/>
</dbReference>
<evidence type="ECO:0000256" key="1">
    <source>
        <dbReference type="ARBA" id="ARBA00000085"/>
    </source>
</evidence>
<dbReference type="SMART" id="SM00387">
    <property type="entry name" value="HATPase_c"/>
    <property type="match status" value="1"/>
</dbReference>
<dbReference type="AlphaFoldDB" id="A0A0A1FJ76"/>
<gene>
    <name evidence="18" type="ORF">LT85_3794</name>
</gene>
<proteinExistence type="predicted"/>
<dbReference type="Pfam" id="PF00672">
    <property type="entry name" value="HAMP"/>
    <property type="match status" value="1"/>
</dbReference>
<feature type="domain" description="Histidine kinase" evidence="16">
    <location>
        <begin position="245"/>
        <end position="444"/>
    </location>
</feature>
<dbReference type="PRINTS" id="PR00344">
    <property type="entry name" value="BCTRLSENSOR"/>
</dbReference>
<keyword evidence="5" id="KW-0997">Cell inner membrane</keyword>
<dbReference type="InterPro" id="IPR003661">
    <property type="entry name" value="HisK_dim/P_dom"/>
</dbReference>
<sequence length="444" mass="49308">MRNFFGSVANRVFVILLAGILITIVAMRGLAVYENYKSKSETEELQIAKRIKMFVFASEELDENEREHVLALSDNVDIELSLVKDAEHAVSTNPSLTAAIKEELDADRSVLVAGQTGCKERKRHGSHFLTSQRECQAAYIGLKTGDILKAKFWVLRPGLKWTPHPSTPVSFFLLLIACLAYLVARMTARPIRHLANAAGELGRDIERPPLDEGGPTEVRRAAIAFNAMQARIKQQIQHRTNILAAITHDLQTPLTRLRLRMEKVGDGELRDKLVQDLGVMQSMVREGLDLARSADSTEPMQKLDIDSLLDSVCADATDAGQDARLEGRTGASIMAQPNTLRRCLTNLVDNAIKYGHYARLRVVREESEIVIRIRDAGPGVPAEHMEAIFVPFFRLETSRSRNTGGTGLGLTIARNIAENHRGRLQLRNHPDGGLEATLRFPARS</sequence>
<dbReference type="EC" id="2.7.13.3" evidence="3"/>
<keyword evidence="13" id="KW-0902">Two-component regulatory system</keyword>
<feature type="transmembrane region" description="Helical" evidence="15">
    <location>
        <begin position="12"/>
        <end position="33"/>
    </location>
</feature>
<evidence type="ECO:0000256" key="13">
    <source>
        <dbReference type="ARBA" id="ARBA00023012"/>
    </source>
</evidence>
<keyword evidence="9" id="KW-0547">Nucleotide-binding</keyword>
<comment type="catalytic activity">
    <reaction evidence="1">
        <text>ATP + protein L-histidine = ADP + protein N-phospho-L-histidine.</text>
        <dbReference type="EC" id="2.7.13.3"/>
    </reaction>
</comment>
<protein>
    <recommendedName>
        <fullName evidence="3">histidine kinase</fullName>
        <ecNumber evidence="3">2.7.13.3</ecNumber>
    </recommendedName>
</protein>
<dbReference type="KEGG" id="care:LT85_3794"/>
<evidence type="ECO:0000256" key="2">
    <source>
        <dbReference type="ARBA" id="ARBA00004429"/>
    </source>
</evidence>
<keyword evidence="12 15" id="KW-1133">Transmembrane helix</keyword>
<dbReference type="EMBL" id="CP009962">
    <property type="protein sequence ID" value="AIY42952.1"/>
    <property type="molecule type" value="Genomic_DNA"/>
</dbReference>
<name>A0A0A1FJ76_9BURK</name>
<dbReference type="SUPFAM" id="SSF47384">
    <property type="entry name" value="Homodimeric domain of signal transducing histidine kinase"/>
    <property type="match status" value="1"/>
</dbReference>
<keyword evidence="6" id="KW-0597">Phosphoprotein</keyword>
<evidence type="ECO:0000259" key="16">
    <source>
        <dbReference type="PROSITE" id="PS50109"/>
    </source>
</evidence>
<keyword evidence="4" id="KW-1003">Cell membrane</keyword>
<dbReference type="PROSITE" id="PS50109">
    <property type="entry name" value="HIS_KIN"/>
    <property type="match status" value="1"/>
</dbReference>
<evidence type="ECO:0000256" key="8">
    <source>
        <dbReference type="ARBA" id="ARBA00022692"/>
    </source>
</evidence>
<dbReference type="Gene3D" id="3.30.565.10">
    <property type="entry name" value="Histidine kinase-like ATPase, C-terminal domain"/>
    <property type="match status" value="1"/>
</dbReference>
<keyword evidence="7" id="KW-0808">Transferase</keyword>
<dbReference type="InterPro" id="IPR003660">
    <property type="entry name" value="HAMP_dom"/>
</dbReference>
<dbReference type="SUPFAM" id="SSF55874">
    <property type="entry name" value="ATPase domain of HSP90 chaperone/DNA topoisomerase II/histidine kinase"/>
    <property type="match status" value="1"/>
</dbReference>
<dbReference type="InterPro" id="IPR004358">
    <property type="entry name" value="Sig_transdc_His_kin-like_C"/>
</dbReference>
<feature type="domain" description="HAMP" evidence="17">
    <location>
        <begin position="185"/>
        <end position="237"/>
    </location>
</feature>
<evidence type="ECO:0000256" key="14">
    <source>
        <dbReference type="ARBA" id="ARBA00023136"/>
    </source>
</evidence>
<evidence type="ECO:0000256" key="4">
    <source>
        <dbReference type="ARBA" id="ARBA00022475"/>
    </source>
</evidence>
<dbReference type="HOGENOM" id="CLU_000445_89_27_4"/>
<keyword evidence="14 15" id="KW-0472">Membrane</keyword>
<evidence type="ECO:0000256" key="3">
    <source>
        <dbReference type="ARBA" id="ARBA00012438"/>
    </source>
</evidence>
<dbReference type="PANTHER" id="PTHR44936:SF5">
    <property type="entry name" value="SENSOR HISTIDINE KINASE ENVZ"/>
    <property type="match status" value="1"/>
</dbReference>
<dbReference type="CDD" id="cd00082">
    <property type="entry name" value="HisKA"/>
    <property type="match status" value="1"/>
</dbReference>
<evidence type="ECO:0000256" key="9">
    <source>
        <dbReference type="ARBA" id="ARBA00022741"/>
    </source>
</evidence>
<evidence type="ECO:0000256" key="12">
    <source>
        <dbReference type="ARBA" id="ARBA00022989"/>
    </source>
</evidence>
<dbReference type="InterPro" id="IPR036097">
    <property type="entry name" value="HisK_dim/P_sf"/>
</dbReference>
<keyword evidence="10 18" id="KW-0418">Kinase</keyword>
<evidence type="ECO:0000256" key="11">
    <source>
        <dbReference type="ARBA" id="ARBA00022840"/>
    </source>
</evidence>
<dbReference type="STRING" id="279058.LT85_3794"/>
<dbReference type="InterPro" id="IPR003594">
    <property type="entry name" value="HATPase_dom"/>
</dbReference>
<comment type="subcellular location">
    <subcellularLocation>
        <location evidence="2">Cell inner membrane</location>
        <topology evidence="2">Multi-pass membrane protein</topology>
    </subcellularLocation>
</comment>
<dbReference type="Gene3D" id="1.10.287.130">
    <property type="match status" value="1"/>
</dbReference>
<dbReference type="InterPro" id="IPR036890">
    <property type="entry name" value="HATPase_C_sf"/>
</dbReference>
<dbReference type="Proteomes" id="UP000030302">
    <property type="component" value="Chromosome"/>
</dbReference>
<evidence type="ECO:0000256" key="5">
    <source>
        <dbReference type="ARBA" id="ARBA00022519"/>
    </source>
</evidence>
<evidence type="ECO:0000256" key="7">
    <source>
        <dbReference type="ARBA" id="ARBA00022679"/>
    </source>
</evidence>
<dbReference type="PROSITE" id="PS50885">
    <property type="entry name" value="HAMP"/>
    <property type="match status" value="1"/>
</dbReference>
<keyword evidence="8 15" id="KW-0812">Transmembrane</keyword>
<evidence type="ECO:0000256" key="10">
    <source>
        <dbReference type="ARBA" id="ARBA00022777"/>
    </source>
</evidence>
<dbReference type="InterPro" id="IPR005467">
    <property type="entry name" value="His_kinase_dom"/>
</dbReference>
<dbReference type="GO" id="GO:0000155">
    <property type="term" value="F:phosphorelay sensor kinase activity"/>
    <property type="evidence" value="ECO:0007669"/>
    <property type="project" value="InterPro"/>
</dbReference>